<evidence type="ECO:0000313" key="3">
    <source>
        <dbReference type="Proteomes" id="UP001153069"/>
    </source>
</evidence>
<dbReference type="Proteomes" id="UP001153069">
    <property type="component" value="Unassembled WGS sequence"/>
</dbReference>
<gene>
    <name evidence="2" type="ORF">SEMRO_1119_G243140.1</name>
</gene>
<dbReference type="AlphaFoldDB" id="A0A9N8EI52"/>
<reference evidence="2" key="1">
    <citation type="submission" date="2020-06" db="EMBL/GenBank/DDBJ databases">
        <authorList>
            <consortium name="Plant Systems Biology data submission"/>
        </authorList>
    </citation>
    <scope>NUCLEOTIDE SEQUENCE</scope>
    <source>
        <strain evidence="2">D6</strain>
    </source>
</reference>
<proteinExistence type="predicted"/>
<keyword evidence="3" id="KW-1185">Reference proteome</keyword>
<sequence length="172" mass="18975">MKASATILGCLLIGVSESFVLRPLVPPRTASCHVLSATNQHHEFKPDSYHKGGNSRYTAPVVEPARLNMDGGEEEECLEPFIDHATGDELCWNEEPTHPRNVIANKETLVDSSSSIPTRFVSPDVADDYHKGGNALYQATDAPTKLDEECETPFMDFVSGDELCWNDYDMTA</sequence>
<keyword evidence="1" id="KW-0732">Signal</keyword>
<name>A0A9N8EI52_9STRA</name>
<evidence type="ECO:0000313" key="2">
    <source>
        <dbReference type="EMBL" id="CAB9520599.1"/>
    </source>
</evidence>
<dbReference type="EMBL" id="CAICTM010001117">
    <property type="protein sequence ID" value="CAB9520599.1"/>
    <property type="molecule type" value="Genomic_DNA"/>
</dbReference>
<protein>
    <submittedName>
        <fullName evidence="2">Uncharacterized protein</fullName>
    </submittedName>
</protein>
<comment type="caution">
    <text evidence="2">The sequence shown here is derived from an EMBL/GenBank/DDBJ whole genome shotgun (WGS) entry which is preliminary data.</text>
</comment>
<feature type="chain" id="PRO_5040130861" evidence="1">
    <location>
        <begin position="19"/>
        <end position="172"/>
    </location>
</feature>
<evidence type="ECO:0000256" key="1">
    <source>
        <dbReference type="SAM" id="SignalP"/>
    </source>
</evidence>
<organism evidence="2 3">
    <name type="scientific">Seminavis robusta</name>
    <dbReference type="NCBI Taxonomy" id="568900"/>
    <lineage>
        <taxon>Eukaryota</taxon>
        <taxon>Sar</taxon>
        <taxon>Stramenopiles</taxon>
        <taxon>Ochrophyta</taxon>
        <taxon>Bacillariophyta</taxon>
        <taxon>Bacillariophyceae</taxon>
        <taxon>Bacillariophycidae</taxon>
        <taxon>Naviculales</taxon>
        <taxon>Naviculaceae</taxon>
        <taxon>Seminavis</taxon>
    </lineage>
</organism>
<accession>A0A9N8EI52</accession>
<feature type="signal peptide" evidence="1">
    <location>
        <begin position="1"/>
        <end position="18"/>
    </location>
</feature>